<name>A0A4D6X6I6_PSEPU</name>
<feature type="compositionally biased region" description="Basic and acidic residues" evidence="1">
    <location>
        <begin position="65"/>
        <end position="75"/>
    </location>
</feature>
<accession>A0A4D6X6I6</accession>
<sequence length="75" mass="8161">MSKASNNTLFFYQGDKLITVKQGEQHRAIFRNAQQPLAELSTDETQPGGLLATDDKGSVLVVQNPDERVGKSPSS</sequence>
<protein>
    <submittedName>
        <fullName evidence="2">Uncharacterized protein</fullName>
    </submittedName>
</protein>
<organism evidence="2 3">
    <name type="scientific">Pseudomonas putida</name>
    <name type="common">Arthrobacter siderocapsulatus</name>
    <dbReference type="NCBI Taxonomy" id="303"/>
    <lineage>
        <taxon>Bacteria</taxon>
        <taxon>Pseudomonadati</taxon>
        <taxon>Pseudomonadota</taxon>
        <taxon>Gammaproteobacteria</taxon>
        <taxon>Pseudomonadales</taxon>
        <taxon>Pseudomonadaceae</taxon>
        <taxon>Pseudomonas</taxon>
    </lineage>
</organism>
<reference evidence="3" key="1">
    <citation type="submission" date="2019-04" db="EMBL/GenBank/DDBJ databases">
        <title>Genome sequence of Pseudomonas putida 1290, an auxin catabolizing strain.</title>
        <authorList>
            <person name="Laird T.S."/>
            <person name="Leveau J.H.J."/>
        </authorList>
    </citation>
    <scope>NUCLEOTIDE SEQUENCE [LARGE SCALE GENOMIC DNA]</scope>
    <source>
        <strain evidence="3">1290</strain>
    </source>
</reference>
<dbReference type="EMBL" id="CP039371">
    <property type="protein sequence ID" value="QCI10281.1"/>
    <property type="molecule type" value="Genomic_DNA"/>
</dbReference>
<evidence type="ECO:0000313" key="2">
    <source>
        <dbReference type="EMBL" id="QCI10281.1"/>
    </source>
</evidence>
<gene>
    <name evidence="2" type="ORF">E6B08_02080</name>
</gene>
<dbReference type="OrthoDB" id="6909617at2"/>
<evidence type="ECO:0000313" key="3">
    <source>
        <dbReference type="Proteomes" id="UP000298551"/>
    </source>
</evidence>
<feature type="region of interest" description="Disordered" evidence="1">
    <location>
        <begin position="38"/>
        <end position="75"/>
    </location>
</feature>
<dbReference type="AlphaFoldDB" id="A0A4D6X6I6"/>
<dbReference type="RefSeq" id="WP_136912562.1">
    <property type="nucleotide sequence ID" value="NZ_CP039371.1"/>
</dbReference>
<evidence type="ECO:0000256" key="1">
    <source>
        <dbReference type="SAM" id="MobiDB-lite"/>
    </source>
</evidence>
<proteinExistence type="predicted"/>
<dbReference type="Proteomes" id="UP000298551">
    <property type="component" value="Chromosome"/>
</dbReference>